<protein>
    <submittedName>
        <fullName evidence="2">Cellulose-binding protein</fullName>
    </submittedName>
</protein>
<organism evidence="2 3">
    <name type="scientific">Streptomyces venezuelae</name>
    <dbReference type="NCBI Taxonomy" id="54571"/>
    <lineage>
        <taxon>Bacteria</taxon>
        <taxon>Bacillati</taxon>
        <taxon>Actinomycetota</taxon>
        <taxon>Actinomycetes</taxon>
        <taxon>Kitasatosporales</taxon>
        <taxon>Streptomycetaceae</taxon>
        <taxon>Streptomyces</taxon>
    </lineage>
</organism>
<proteinExistence type="predicted"/>
<name>A0A5P2D0G1_STRVZ</name>
<reference evidence="2 3" key="1">
    <citation type="submission" date="2018-05" db="EMBL/GenBank/DDBJ databases">
        <title>Streptomyces venezuelae.</title>
        <authorList>
            <person name="Kim W."/>
            <person name="Lee N."/>
            <person name="Cho B.-K."/>
        </authorList>
    </citation>
    <scope>NUCLEOTIDE SEQUENCE [LARGE SCALE GENOMIC DNA]</scope>
    <source>
        <strain evidence="2 3">ATCC 21782</strain>
    </source>
</reference>
<feature type="coiled-coil region" evidence="1">
    <location>
        <begin position="145"/>
        <end position="202"/>
    </location>
</feature>
<evidence type="ECO:0000313" key="2">
    <source>
        <dbReference type="EMBL" id="QES48624.1"/>
    </source>
</evidence>
<dbReference type="AlphaFoldDB" id="A0A5P2D0G1"/>
<dbReference type="EMBL" id="CP029190">
    <property type="protein sequence ID" value="QES48624.1"/>
    <property type="molecule type" value="Genomic_DNA"/>
</dbReference>
<gene>
    <name evidence="2" type="ORF">DEJ50_13115</name>
</gene>
<dbReference type="Proteomes" id="UP000325211">
    <property type="component" value="Chromosome"/>
</dbReference>
<evidence type="ECO:0000256" key="1">
    <source>
        <dbReference type="SAM" id="Coils"/>
    </source>
</evidence>
<evidence type="ECO:0000313" key="3">
    <source>
        <dbReference type="Proteomes" id="UP000325211"/>
    </source>
</evidence>
<dbReference type="RefSeq" id="WP_150208097.1">
    <property type="nucleotide sequence ID" value="NZ_CP029190.1"/>
</dbReference>
<accession>A0A5P2D0G1</accession>
<keyword evidence="1" id="KW-0175">Coiled coil</keyword>
<sequence>MSPQPHRFTTVRGRAYRMEDVDRYLTRLSGSRDEAWERVARLTVLAKRMEAEAARLREAVARLAPQTYDDLSERARRILFLAEEEADALRADARADALAAAGAAEAHAERVAELARADAQAVREQTEVRAGQGLLRAGREAEELRAEARAEAGEWRAEAQAALEEMRRRAEGLLADREAEQAERWEAAEREYAARAEELRVRGEELEAYGQARLTEARRAFAEAEEAARHGQEDAEARAAGLLAEARVREERIGRETDRVLREHAEAQEEMRAHMNHVRSSLAALTGRAPAEDSL</sequence>
<dbReference type="OrthoDB" id="4146319at2"/>